<gene>
    <name evidence="2" type="ORF">AC578_8570</name>
</gene>
<dbReference type="OrthoDB" id="10267235at2759"/>
<name>A0A139HWA0_9PEZI</name>
<organism evidence="2 3">
    <name type="scientific">Pseudocercospora eumusae</name>
    <dbReference type="NCBI Taxonomy" id="321146"/>
    <lineage>
        <taxon>Eukaryota</taxon>
        <taxon>Fungi</taxon>
        <taxon>Dikarya</taxon>
        <taxon>Ascomycota</taxon>
        <taxon>Pezizomycotina</taxon>
        <taxon>Dothideomycetes</taxon>
        <taxon>Dothideomycetidae</taxon>
        <taxon>Mycosphaerellales</taxon>
        <taxon>Mycosphaerellaceae</taxon>
        <taxon>Pseudocercospora</taxon>
    </lineage>
</organism>
<dbReference type="Proteomes" id="UP000070133">
    <property type="component" value="Unassembled WGS sequence"/>
</dbReference>
<feature type="region of interest" description="Disordered" evidence="1">
    <location>
        <begin position="270"/>
        <end position="326"/>
    </location>
</feature>
<evidence type="ECO:0000256" key="1">
    <source>
        <dbReference type="SAM" id="MobiDB-lite"/>
    </source>
</evidence>
<dbReference type="AlphaFoldDB" id="A0A139HWA0"/>
<keyword evidence="3" id="KW-1185">Reference proteome</keyword>
<reference evidence="2 3" key="1">
    <citation type="submission" date="2015-07" db="EMBL/GenBank/DDBJ databases">
        <title>Comparative genomics of the Sigatoka disease complex on banana suggests a link between parallel evolutionary changes in Pseudocercospora fijiensis and Pseudocercospora eumusae and increased virulence on the banana host.</title>
        <authorList>
            <person name="Chang T.-C."/>
            <person name="Salvucci A."/>
            <person name="Crous P.W."/>
            <person name="Stergiopoulos I."/>
        </authorList>
    </citation>
    <scope>NUCLEOTIDE SEQUENCE [LARGE SCALE GENOMIC DNA]</scope>
    <source>
        <strain evidence="2 3">CBS 114824</strain>
    </source>
</reference>
<comment type="caution">
    <text evidence="2">The sequence shown here is derived from an EMBL/GenBank/DDBJ whole genome shotgun (WGS) entry which is preliminary data.</text>
</comment>
<accession>A0A139HWA0</accession>
<proteinExistence type="predicted"/>
<protein>
    <submittedName>
        <fullName evidence="2">Uncharacterized protein</fullName>
    </submittedName>
</protein>
<dbReference type="EMBL" id="LFZN01000005">
    <property type="protein sequence ID" value="KXT06653.1"/>
    <property type="molecule type" value="Genomic_DNA"/>
</dbReference>
<evidence type="ECO:0000313" key="3">
    <source>
        <dbReference type="Proteomes" id="UP000070133"/>
    </source>
</evidence>
<evidence type="ECO:0000313" key="2">
    <source>
        <dbReference type="EMBL" id="KXT06653.1"/>
    </source>
</evidence>
<sequence length="388" mass="43713">MARLPMLTQVVKVIIQAQHVDHMLPAKPHLPAAFEAGHDVRRTLTTQHFSAELYASTQTTRMDNLRRSRRYAAICYDSNGRECVADQLRLTRTELEVWLALPTVHSHLQLWYNLCVVGRKRFKDGREWIETGEDGYFYNSSYLEEDLLLMCLEEGDIEDGVAGKFANRNTSTFDWITQELWARTIWRIVQDNRGAGQIFETQAIKHPAAAYGSIIDLLTISFHSIVFRGGESIWHNLILGGEEAQAPPTPSTIMTETPLDFEVVLDRRSEGNGLSSDSEDASSAISNTSMLDSDDDFELPQTPKKASKIAQPQTPVAPKKAKSQVSKEEMMRNWLEASAEHQDDNDNIVLAPRKTKDGSLYLFDQEGQPITGYRMASQSSEESGMEVD</sequence>